<evidence type="ECO:0000256" key="1">
    <source>
        <dbReference type="SAM" id="MobiDB-lite"/>
    </source>
</evidence>
<accession>A0AAW1N0G6</accession>
<sequence>MELETQTVPLPLYNYDNVARPVTFIRHNVLFGGSNKRVLIVGPSGCGKTNALALLLHENGLRFMNLYVCSKSLHQEKYEFLRTVMTNTPEIGYREYVDINDLEPPEKTPEIGYREYVDINDLEPPEKMLGYSVIVFDDIPSTDQNIIKQYFSFGRHRNVDCFYLCQTYSAISKQLLRDNANLIIVFQQDSTNLRHIYNDHVCDLTFSEFLDLCRFSWRDPYGMLIIDCDCNFNNGSFLPEKSYGVIPGTSIIKRGHTPQSHKRVSGFSPGVHSSPTKTEKSKARDLPKISETPRQAQPSFLEDEYIGEFEDDSRSLDLIPPKDDEKESLGEFEDDSRSLDLEKSMAHALSLLQSKPSKSIIANKSLNKTLLEQDVVKESLKGHHHVVRPYLIGLMTDEKEEFDEKYGIREAEGKLKIGNADVRFEDDKHKTYSRRPSAKCLVD</sequence>
<dbReference type="Pfam" id="PF04665">
    <property type="entry name" value="Pox_A32"/>
    <property type="match status" value="1"/>
</dbReference>
<gene>
    <name evidence="2" type="ORF">QE152_g4559</name>
</gene>
<name>A0AAW1N0G6_POPJA</name>
<evidence type="ECO:0000313" key="3">
    <source>
        <dbReference type="Proteomes" id="UP001458880"/>
    </source>
</evidence>
<feature type="compositionally biased region" description="Basic and acidic residues" evidence="1">
    <location>
        <begin position="277"/>
        <end position="288"/>
    </location>
</feature>
<organism evidence="2 3">
    <name type="scientific">Popillia japonica</name>
    <name type="common">Japanese beetle</name>
    <dbReference type="NCBI Taxonomy" id="7064"/>
    <lineage>
        <taxon>Eukaryota</taxon>
        <taxon>Metazoa</taxon>
        <taxon>Ecdysozoa</taxon>
        <taxon>Arthropoda</taxon>
        <taxon>Hexapoda</taxon>
        <taxon>Insecta</taxon>
        <taxon>Pterygota</taxon>
        <taxon>Neoptera</taxon>
        <taxon>Endopterygota</taxon>
        <taxon>Coleoptera</taxon>
        <taxon>Polyphaga</taxon>
        <taxon>Scarabaeiformia</taxon>
        <taxon>Scarabaeidae</taxon>
        <taxon>Rutelinae</taxon>
        <taxon>Popillia</taxon>
    </lineage>
</organism>
<reference evidence="2 3" key="1">
    <citation type="journal article" date="2024" name="BMC Genomics">
        <title>De novo assembly and annotation of Popillia japonica's genome with initial clues to its potential as an invasive pest.</title>
        <authorList>
            <person name="Cucini C."/>
            <person name="Boschi S."/>
            <person name="Funari R."/>
            <person name="Cardaioli E."/>
            <person name="Iannotti N."/>
            <person name="Marturano G."/>
            <person name="Paoli F."/>
            <person name="Bruttini M."/>
            <person name="Carapelli A."/>
            <person name="Frati F."/>
            <person name="Nardi F."/>
        </authorList>
    </citation>
    <scope>NUCLEOTIDE SEQUENCE [LARGE SCALE GENOMIC DNA]</scope>
    <source>
        <strain evidence="2">DMR45628</strain>
    </source>
</reference>
<feature type="region of interest" description="Disordered" evidence="1">
    <location>
        <begin position="249"/>
        <end position="294"/>
    </location>
</feature>
<dbReference type="EMBL" id="JASPKY010000024">
    <property type="protein sequence ID" value="KAK9752024.1"/>
    <property type="molecule type" value="Genomic_DNA"/>
</dbReference>
<dbReference type="AlphaFoldDB" id="A0AAW1N0G6"/>
<protein>
    <submittedName>
        <fullName evidence="2">Poxvirus A32 protein</fullName>
    </submittedName>
</protein>
<dbReference type="Gene3D" id="3.40.50.300">
    <property type="entry name" value="P-loop containing nucleotide triphosphate hydrolases"/>
    <property type="match status" value="1"/>
</dbReference>
<keyword evidence="3" id="KW-1185">Reference proteome</keyword>
<dbReference type="SUPFAM" id="SSF52540">
    <property type="entry name" value="P-loop containing nucleoside triphosphate hydrolases"/>
    <property type="match status" value="1"/>
</dbReference>
<dbReference type="Proteomes" id="UP001458880">
    <property type="component" value="Unassembled WGS sequence"/>
</dbReference>
<comment type="caution">
    <text evidence="2">The sequence shown here is derived from an EMBL/GenBank/DDBJ whole genome shotgun (WGS) entry which is preliminary data.</text>
</comment>
<feature type="region of interest" description="Disordered" evidence="1">
    <location>
        <begin position="312"/>
        <end position="337"/>
    </location>
</feature>
<proteinExistence type="predicted"/>
<evidence type="ECO:0000313" key="2">
    <source>
        <dbReference type="EMBL" id="KAK9752024.1"/>
    </source>
</evidence>
<feature type="compositionally biased region" description="Basic residues" evidence="1">
    <location>
        <begin position="253"/>
        <end position="264"/>
    </location>
</feature>
<dbReference type="InterPro" id="IPR027417">
    <property type="entry name" value="P-loop_NTPase"/>
</dbReference>
<dbReference type="InterPro" id="IPR006758">
    <property type="entry name" value="A32L"/>
</dbReference>